<feature type="region of interest" description="Disordered" evidence="15">
    <location>
        <begin position="51"/>
        <end position="71"/>
    </location>
</feature>
<comment type="similarity">
    <text evidence="13">Belongs to the RING-type zinc finger family. ATL subfamily.</text>
</comment>
<keyword evidence="10" id="KW-0862">Zinc</keyword>
<keyword evidence="8 14" id="KW-0863">Zinc-finger</keyword>
<keyword evidence="12 16" id="KW-0472">Membrane</keyword>
<dbReference type="Pfam" id="PF13639">
    <property type="entry name" value="zf-RING_2"/>
    <property type="match status" value="1"/>
</dbReference>
<comment type="subcellular location">
    <subcellularLocation>
        <location evidence="2">Membrane</location>
        <topology evidence="2">Single-pass membrane protein</topology>
    </subcellularLocation>
</comment>
<dbReference type="FunFam" id="3.30.40.10:FF:000187">
    <property type="entry name" value="E3 ubiquitin-protein ligase ATL6"/>
    <property type="match status" value="1"/>
</dbReference>
<sequence length="331" mass="35684">MNPLPDVSQAYSSIIQEEKQRNLVARRETIEAFAMVVQKSESVALAVRHKSSPSFCPNSNNRKPLHRDHHTRETCLSSPELIIDSGATDHITSSPALLVNSKENTSLPPVVMPNRDQAPIISTGNLPLSSIIYLKNVLGVPSLAAAEDQSDACNLDTTLELIGICFSVFVVIYLVIHFAIALLERWRAPPPSARPRRQKSGLDPSTISALPSFSYRKGTDGGAENGQVSAPECVVCLSALEEGETARALPGCAHVFHAPCVDLWLQKDSTCPVCRADARPPPMIRGGAVVLDIGETSGNGQGRDRILVGDGIHVVNASPILRFLEFSSQQV</sequence>
<evidence type="ECO:0000256" key="14">
    <source>
        <dbReference type="PROSITE-ProRule" id="PRU00175"/>
    </source>
</evidence>
<dbReference type="InterPro" id="IPR053238">
    <property type="entry name" value="RING-H2_zinc_finger"/>
</dbReference>
<evidence type="ECO:0000256" key="9">
    <source>
        <dbReference type="ARBA" id="ARBA00022786"/>
    </source>
</evidence>
<evidence type="ECO:0000256" key="11">
    <source>
        <dbReference type="ARBA" id="ARBA00022989"/>
    </source>
</evidence>
<evidence type="ECO:0000259" key="17">
    <source>
        <dbReference type="PROSITE" id="PS50089"/>
    </source>
</evidence>
<evidence type="ECO:0000256" key="5">
    <source>
        <dbReference type="ARBA" id="ARBA00022679"/>
    </source>
</evidence>
<feature type="compositionally biased region" description="Polar residues" evidence="15">
    <location>
        <begin position="52"/>
        <end position="62"/>
    </location>
</feature>
<dbReference type="AlphaFoldDB" id="A0A8J5GEQ1"/>
<evidence type="ECO:0000256" key="7">
    <source>
        <dbReference type="ARBA" id="ARBA00022723"/>
    </source>
</evidence>
<keyword evidence="11 16" id="KW-1133">Transmembrane helix</keyword>
<comment type="catalytic activity">
    <reaction evidence="1">
        <text>S-ubiquitinyl-[E2 ubiquitin-conjugating enzyme]-L-cysteine + [acceptor protein]-L-lysine = [E2 ubiquitin-conjugating enzyme]-L-cysteine + N(6)-ubiquitinyl-[acceptor protein]-L-lysine.</text>
        <dbReference type="EC" id="2.3.2.27"/>
    </reaction>
</comment>
<keyword evidence="19" id="KW-1185">Reference proteome</keyword>
<protein>
    <recommendedName>
        <fullName evidence="4">RING-type E3 ubiquitin transferase</fullName>
        <ecNumber evidence="4">2.3.2.27</ecNumber>
    </recommendedName>
</protein>
<evidence type="ECO:0000256" key="6">
    <source>
        <dbReference type="ARBA" id="ARBA00022692"/>
    </source>
</evidence>
<evidence type="ECO:0000256" key="8">
    <source>
        <dbReference type="ARBA" id="ARBA00022771"/>
    </source>
</evidence>
<dbReference type="PROSITE" id="PS50089">
    <property type="entry name" value="ZF_RING_2"/>
    <property type="match status" value="1"/>
</dbReference>
<evidence type="ECO:0000256" key="12">
    <source>
        <dbReference type="ARBA" id="ARBA00023136"/>
    </source>
</evidence>
<keyword evidence="7" id="KW-0479">Metal-binding</keyword>
<feature type="domain" description="RING-type" evidence="17">
    <location>
        <begin position="233"/>
        <end position="275"/>
    </location>
</feature>
<evidence type="ECO:0000256" key="10">
    <source>
        <dbReference type="ARBA" id="ARBA00022833"/>
    </source>
</evidence>
<keyword evidence="9" id="KW-0833">Ubl conjugation pathway</keyword>
<reference evidence="18 19" key="1">
    <citation type="submission" date="2020-08" db="EMBL/GenBank/DDBJ databases">
        <title>Plant Genome Project.</title>
        <authorList>
            <person name="Zhang R.-G."/>
        </authorList>
    </citation>
    <scope>NUCLEOTIDE SEQUENCE [LARGE SCALE GENOMIC DNA]</scope>
    <source>
        <tissue evidence="18">Rhizome</tissue>
    </source>
</reference>
<dbReference type="CDD" id="cd16461">
    <property type="entry name" value="RING-H2_EL5-like"/>
    <property type="match status" value="1"/>
</dbReference>
<dbReference type="PANTHER" id="PTHR14155:SF627">
    <property type="entry name" value="OS06G0192800 PROTEIN"/>
    <property type="match status" value="1"/>
</dbReference>
<organism evidence="18 19">
    <name type="scientific">Zingiber officinale</name>
    <name type="common">Ginger</name>
    <name type="synonym">Amomum zingiber</name>
    <dbReference type="NCBI Taxonomy" id="94328"/>
    <lineage>
        <taxon>Eukaryota</taxon>
        <taxon>Viridiplantae</taxon>
        <taxon>Streptophyta</taxon>
        <taxon>Embryophyta</taxon>
        <taxon>Tracheophyta</taxon>
        <taxon>Spermatophyta</taxon>
        <taxon>Magnoliopsida</taxon>
        <taxon>Liliopsida</taxon>
        <taxon>Zingiberales</taxon>
        <taxon>Zingiberaceae</taxon>
        <taxon>Zingiber</taxon>
    </lineage>
</organism>
<accession>A0A8J5GEQ1</accession>
<dbReference type="GO" id="GO:0061630">
    <property type="term" value="F:ubiquitin protein ligase activity"/>
    <property type="evidence" value="ECO:0007669"/>
    <property type="project" value="UniProtKB-EC"/>
</dbReference>
<dbReference type="InterPro" id="IPR001841">
    <property type="entry name" value="Znf_RING"/>
</dbReference>
<evidence type="ECO:0000256" key="13">
    <source>
        <dbReference type="ARBA" id="ARBA00024209"/>
    </source>
</evidence>
<evidence type="ECO:0000256" key="4">
    <source>
        <dbReference type="ARBA" id="ARBA00012483"/>
    </source>
</evidence>
<keyword evidence="6 16" id="KW-0812">Transmembrane</keyword>
<dbReference type="SMART" id="SM00184">
    <property type="entry name" value="RING"/>
    <property type="match status" value="1"/>
</dbReference>
<dbReference type="GO" id="GO:0008270">
    <property type="term" value="F:zinc ion binding"/>
    <property type="evidence" value="ECO:0007669"/>
    <property type="project" value="UniProtKB-KW"/>
</dbReference>
<dbReference type="InterPro" id="IPR013083">
    <property type="entry name" value="Znf_RING/FYVE/PHD"/>
</dbReference>
<dbReference type="SUPFAM" id="SSF57850">
    <property type="entry name" value="RING/U-box"/>
    <property type="match status" value="1"/>
</dbReference>
<evidence type="ECO:0000256" key="3">
    <source>
        <dbReference type="ARBA" id="ARBA00004906"/>
    </source>
</evidence>
<feature type="region of interest" description="Disordered" evidence="15">
    <location>
        <begin position="190"/>
        <end position="211"/>
    </location>
</feature>
<dbReference type="Proteomes" id="UP000734854">
    <property type="component" value="Unassembled WGS sequence"/>
</dbReference>
<evidence type="ECO:0000256" key="16">
    <source>
        <dbReference type="SAM" id="Phobius"/>
    </source>
</evidence>
<name>A0A8J5GEQ1_ZINOF</name>
<dbReference type="Gene3D" id="3.30.40.10">
    <property type="entry name" value="Zinc/RING finger domain, C3HC4 (zinc finger)"/>
    <property type="match status" value="1"/>
</dbReference>
<evidence type="ECO:0000313" key="18">
    <source>
        <dbReference type="EMBL" id="KAG6498767.1"/>
    </source>
</evidence>
<evidence type="ECO:0000256" key="2">
    <source>
        <dbReference type="ARBA" id="ARBA00004167"/>
    </source>
</evidence>
<keyword evidence="5" id="KW-0808">Transferase</keyword>
<comment type="caution">
    <text evidence="18">The sequence shown here is derived from an EMBL/GenBank/DDBJ whole genome shotgun (WGS) entry which is preliminary data.</text>
</comment>
<dbReference type="GO" id="GO:0016020">
    <property type="term" value="C:membrane"/>
    <property type="evidence" value="ECO:0007669"/>
    <property type="project" value="UniProtKB-SubCell"/>
</dbReference>
<gene>
    <name evidence="18" type="ORF">ZIOFF_038489</name>
</gene>
<dbReference type="EMBL" id="JACMSC010000011">
    <property type="protein sequence ID" value="KAG6498767.1"/>
    <property type="molecule type" value="Genomic_DNA"/>
</dbReference>
<proteinExistence type="inferred from homology"/>
<dbReference type="EC" id="2.3.2.27" evidence="4"/>
<comment type="pathway">
    <text evidence="3">Protein modification; protein ubiquitination.</text>
</comment>
<evidence type="ECO:0000256" key="1">
    <source>
        <dbReference type="ARBA" id="ARBA00000900"/>
    </source>
</evidence>
<evidence type="ECO:0000313" key="19">
    <source>
        <dbReference type="Proteomes" id="UP000734854"/>
    </source>
</evidence>
<evidence type="ECO:0000256" key="15">
    <source>
        <dbReference type="SAM" id="MobiDB-lite"/>
    </source>
</evidence>
<feature type="transmembrane region" description="Helical" evidence="16">
    <location>
        <begin position="161"/>
        <end position="183"/>
    </location>
</feature>
<dbReference type="PANTHER" id="PTHR14155">
    <property type="entry name" value="RING FINGER DOMAIN-CONTAINING"/>
    <property type="match status" value="1"/>
</dbReference>